<name>A0A0V1D8S6_TRIBR</name>
<dbReference type="PANTHER" id="PTHR12277">
    <property type="entry name" value="ALPHA/BETA HYDROLASE DOMAIN-CONTAINING PROTEIN"/>
    <property type="match status" value="1"/>
</dbReference>
<proteinExistence type="predicted"/>
<evidence type="ECO:0000313" key="2">
    <source>
        <dbReference type="Proteomes" id="UP000054653"/>
    </source>
</evidence>
<dbReference type="SUPFAM" id="SSF53474">
    <property type="entry name" value="alpha/beta-Hydrolases"/>
    <property type="match status" value="1"/>
</dbReference>
<feature type="non-terminal residue" evidence="1">
    <location>
        <position position="831"/>
    </location>
</feature>
<accession>A0A0V1D8S6</accession>
<dbReference type="AlphaFoldDB" id="A0A0V1D8S6"/>
<keyword evidence="2" id="KW-1185">Reference proteome</keyword>
<evidence type="ECO:0000313" key="1">
    <source>
        <dbReference type="EMBL" id="KRY57800.1"/>
    </source>
</evidence>
<comment type="caution">
    <text evidence="1">The sequence shown here is derived from an EMBL/GenBank/DDBJ whole genome shotgun (WGS) entry which is preliminary data.</text>
</comment>
<dbReference type="SUPFAM" id="SSF50978">
    <property type="entry name" value="WD40 repeat-like"/>
    <property type="match status" value="1"/>
</dbReference>
<dbReference type="GO" id="GO:0016787">
    <property type="term" value="F:hydrolase activity"/>
    <property type="evidence" value="ECO:0007669"/>
    <property type="project" value="UniProtKB-KW"/>
</dbReference>
<dbReference type="PANTHER" id="PTHR12277:SF81">
    <property type="entry name" value="PROTEIN ABHD13"/>
    <property type="match status" value="1"/>
</dbReference>
<dbReference type="Gene3D" id="2.130.10.10">
    <property type="entry name" value="YVTN repeat-like/Quinoprotein amine dehydrogenase"/>
    <property type="match status" value="1"/>
</dbReference>
<dbReference type="OrthoDB" id="10249433at2759"/>
<dbReference type="Proteomes" id="UP000054653">
    <property type="component" value="Unassembled WGS sequence"/>
</dbReference>
<dbReference type="InterPro" id="IPR029058">
    <property type="entry name" value="AB_hydrolase_fold"/>
</dbReference>
<dbReference type="EMBL" id="JYDI01000027">
    <property type="protein sequence ID" value="KRY57800.1"/>
    <property type="molecule type" value="Genomic_DNA"/>
</dbReference>
<protein>
    <submittedName>
        <fullName evidence="1">Alpha/beta hydrolase domain-containing protein 17A</fullName>
    </submittedName>
</protein>
<reference evidence="1 2" key="1">
    <citation type="submission" date="2015-01" db="EMBL/GenBank/DDBJ databases">
        <title>Evolution of Trichinella species and genotypes.</title>
        <authorList>
            <person name="Korhonen P.K."/>
            <person name="Edoardo P."/>
            <person name="Giuseppe L.R."/>
            <person name="Gasser R.B."/>
        </authorList>
    </citation>
    <scope>NUCLEOTIDE SEQUENCE [LARGE SCALE GENOMIC DNA]</scope>
    <source>
        <strain evidence="1">ISS120</strain>
    </source>
</reference>
<organism evidence="1 2">
    <name type="scientific">Trichinella britovi</name>
    <name type="common">Parasitic roundworm</name>
    <dbReference type="NCBI Taxonomy" id="45882"/>
    <lineage>
        <taxon>Eukaryota</taxon>
        <taxon>Metazoa</taxon>
        <taxon>Ecdysozoa</taxon>
        <taxon>Nematoda</taxon>
        <taxon>Enoplea</taxon>
        <taxon>Dorylaimia</taxon>
        <taxon>Trichinellida</taxon>
        <taxon>Trichinellidae</taxon>
        <taxon>Trichinella</taxon>
    </lineage>
</organism>
<dbReference type="Gene3D" id="3.40.50.1820">
    <property type="entry name" value="alpha/beta hydrolase"/>
    <property type="match status" value="1"/>
</dbReference>
<dbReference type="InterPro" id="IPR015943">
    <property type="entry name" value="WD40/YVTN_repeat-like_dom_sf"/>
</dbReference>
<sequence>LNSSIMSDDLAVWKMVLQKYFKFVSNIFSSSGPSVQLKDNLKEVHPWVMVQFCQKLAPLGENNDLLMSLRRKYITNDTDDFDTTIPPLCDELRRVFERFINEENIPEMYNLLFGRNLQTTRQNLVVDFEGRGDATASVEAEMLDVGDWKDESRFRFYCRTKKSGHSSVTCVEMCLEKNTVIFADEFDGLEVVQFGDAEGDEPCLKVAHPMQSVTSVRCLNQLSNRLLVASHCRNVLLMQWSNSGSISPAHVYLSASFPVWSVDIDSDDRCFVAGCDDGKVRLYDLERRWPIELFQHCNTEDAISLVSFASGCSNSCASNCFCFVSTSGSINVWDRRCQQLAIHFPSPEIIFPTAVAYSDQHIAVTGSRKRFQIYDLRSKKPFRLQQTNSFVQAVGFSTSGKRLFVGGRDSYFVELDLASQQDNPPCILPVGNEEMKKVFEIKKIISSTVIHHRQHDQYHHSHQHHTVSVVVKIQLIVLEWILKYHYEHRFLSERLFFKIPLNYAKIFSSLKKEKYAILNINEIVDIAVSRRDANGVLLNELARLRIAYEYFFSSKSKEDMIRRILFPAPVKGLYSFQLVSKKNPKIYKFELCPMLHKLYGRYAANLQINAFHIDVENEKVAMIHASSVFGKPSNFCYIYSGPNDSDLGLAIDNAIRLCGYLDEDIIMYDYMGYGLSSGKPSEENMYKAVTAVYKFATEVLNIPKSFIIPWGVSIGTSASIHLASKFPVRGMILQSAFKSINFRILKPFYSNSQPFCNYKNFMKCTCPTLIVNGTKDKIIKARHAKKLAECNEGKVKIIFVKDANHKDIACYKTFWGEMIDFRNELRSEKES</sequence>
<gene>
    <name evidence="1" type="primary">Abhd17a</name>
    <name evidence="1" type="ORF">T03_7203</name>
</gene>
<dbReference type="InterPro" id="IPR001680">
    <property type="entry name" value="WD40_rpt"/>
</dbReference>
<feature type="non-terminal residue" evidence="1">
    <location>
        <position position="1"/>
    </location>
</feature>
<dbReference type="Pfam" id="PF00400">
    <property type="entry name" value="WD40"/>
    <property type="match status" value="1"/>
</dbReference>
<dbReference type="STRING" id="45882.A0A0V1D8S6"/>
<keyword evidence="1" id="KW-0378">Hydrolase</keyword>
<dbReference type="SMART" id="SM00320">
    <property type="entry name" value="WD40"/>
    <property type="match status" value="3"/>
</dbReference>
<dbReference type="InterPro" id="IPR036322">
    <property type="entry name" value="WD40_repeat_dom_sf"/>
</dbReference>